<reference evidence="3 4" key="1">
    <citation type="submission" date="2018-06" db="EMBL/GenBank/DDBJ databases">
        <title>Genomic Encyclopedia of Archaeal and Bacterial Type Strains, Phase II (KMG-II): from individual species to whole genera.</title>
        <authorList>
            <person name="Goeker M."/>
        </authorList>
    </citation>
    <scope>NUCLEOTIDE SEQUENCE [LARGE SCALE GENOMIC DNA]</scope>
    <source>
        <strain evidence="3 4">DSM 14825</strain>
    </source>
</reference>
<dbReference type="PANTHER" id="PTHR40980">
    <property type="entry name" value="PLUG DOMAIN-CONTAINING PROTEIN"/>
    <property type="match status" value="1"/>
</dbReference>
<keyword evidence="3" id="KW-0675">Receptor</keyword>
<sequence length="814" mass="90094">MIDANFKQNILLIFLLTCVFSNGFAQSNTKLILKGILKNLDNVAIDGATLFLKDGHTGQVIKQSLTSADGAFTLTTDSGSYVVAASYLGALSYQSQLLQLSENMDLGVIKIEVITRSLKEIVIQSSANKPLVKIEGRKMIYNIQQSITAQGTNVLEALKKTPGVIVNQDNSITLNGANGALVMINGRQTYLQAAELAQLLKTMSSSDLKSIEVIRNPSSEYDAAGTGGIINLVLQKSIAEGFNGSINNGVAYGVTLKQNTNMNLNFRKGKVNLFGSYNHNFGHFAMDYDNDRTTNGKVYLNANHDVDKRRNIGSALGADYAIDTTKTIGIVMNGNFSSGGGLITPLTNIYDQPTGQLLQTLKSQSDYPDQKTNRYNVNLNYRYKGRKNNILDIDADYGIFDAATKNLSTNSFYAPNGDFQSANNFLVANSRDIKLYAVKADYGFSLGKGRMVTGAKFSTVNADNVFNQYDMNSSVAIIDVDVSNTFKYQEQITAGYLKYETPVNEELQVDIGVRMENTHSKGDLQPRNGSNQSPVLVVRNYLNVFPTAGITYKTKNSGTYNLSVARRIDRPAYNDLNPFSYPVDELSYWKGNPFLQPQYANTLALQYSYKNTTISAGYTKTSDLSSGITEVLEQNRIIMIPRNIGFQNNLNLTITQQITLAKWWTMSLTGIGYRLENKVGTPEYGNYSRSRFAGTFNIQQTFNLPGHMTAEVAGVVNSKNISGLNTYIKSNSQVDLGLQKNLMKDKATLKLAVTDLFRTNKINTDTQLNNLLLHTTYVGESRQIRLNFTYRFGNKKIKSKDNRESGLQNESQRL</sequence>
<evidence type="ECO:0000259" key="2">
    <source>
        <dbReference type="Pfam" id="PF14905"/>
    </source>
</evidence>
<evidence type="ECO:0000259" key="1">
    <source>
        <dbReference type="Pfam" id="PF07715"/>
    </source>
</evidence>
<dbReference type="InterPro" id="IPR037066">
    <property type="entry name" value="Plug_dom_sf"/>
</dbReference>
<dbReference type="Pfam" id="PF14905">
    <property type="entry name" value="OMP_b-brl_3"/>
    <property type="match status" value="1"/>
</dbReference>
<gene>
    <name evidence="3" type="ORF">LY11_01835</name>
</gene>
<protein>
    <submittedName>
        <fullName evidence="3">Outer membrane receptor protein involved in Fe transport</fullName>
    </submittedName>
</protein>
<dbReference type="EMBL" id="QLLR01000006">
    <property type="protein sequence ID" value="RAJ32154.1"/>
    <property type="molecule type" value="Genomic_DNA"/>
</dbReference>
<dbReference type="InterPro" id="IPR041700">
    <property type="entry name" value="OMP_b-brl_3"/>
</dbReference>
<feature type="domain" description="TonB-dependent receptor plug" evidence="1">
    <location>
        <begin position="148"/>
        <end position="229"/>
    </location>
</feature>
<dbReference type="SUPFAM" id="SSF56935">
    <property type="entry name" value="Porins"/>
    <property type="match status" value="1"/>
</dbReference>
<evidence type="ECO:0000313" key="4">
    <source>
        <dbReference type="Proteomes" id="UP000249754"/>
    </source>
</evidence>
<dbReference type="Gene3D" id="2.170.130.10">
    <property type="entry name" value="TonB-dependent receptor, plug domain"/>
    <property type="match status" value="1"/>
</dbReference>
<dbReference type="InterPro" id="IPR008969">
    <property type="entry name" value="CarboxyPept-like_regulatory"/>
</dbReference>
<dbReference type="PANTHER" id="PTHR40980:SF4">
    <property type="entry name" value="TONB-DEPENDENT RECEPTOR-LIKE BETA-BARREL DOMAIN-CONTAINING PROTEIN"/>
    <property type="match status" value="1"/>
</dbReference>
<dbReference type="SUPFAM" id="SSF49464">
    <property type="entry name" value="Carboxypeptidase regulatory domain-like"/>
    <property type="match status" value="1"/>
</dbReference>
<dbReference type="Pfam" id="PF07715">
    <property type="entry name" value="Plug"/>
    <property type="match status" value="1"/>
</dbReference>
<dbReference type="InterPro" id="IPR012910">
    <property type="entry name" value="Plug_dom"/>
</dbReference>
<proteinExistence type="predicted"/>
<feature type="domain" description="Outer membrane protein beta-barrel" evidence="2">
    <location>
        <begin position="387"/>
        <end position="790"/>
    </location>
</feature>
<name>A0A327SWK7_9SPHI</name>
<dbReference type="OrthoDB" id="606851at2"/>
<dbReference type="STRING" id="188932.AY601_1877"/>
<dbReference type="Proteomes" id="UP000249754">
    <property type="component" value="Unassembled WGS sequence"/>
</dbReference>
<accession>A0A327SWK7</accession>
<dbReference type="RefSeq" id="WP_111633391.1">
    <property type="nucleotide sequence ID" value="NZ_QLLR01000006.1"/>
</dbReference>
<dbReference type="AlphaFoldDB" id="A0A327SWK7"/>
<evidence type="ECO:0000313" key="3">
    <source>
        <dbReference type="EMBL" id="RAJ32154.1"/>
    </source>
</evidence>
<comment type="caution">
    <text evidence="3">The sequence shown here is derived from an EMBL/GenBank/DDBJ whole genome shotgun (WGS) entry which is preliminary data.</text>
</comment>
<organism evidence="3 4">
    <name type="scientific">Pedobacter cryoconitis</name>
    <dbReference type="NCBI Taxonomy" id="188932"/>
    <lineage>
        <taxon>Bacteria</taxon>
        <taxon>Pseudomonadati</taxon>
        <taxon>Bacteroidota</taxon>
        <taxon>Sphingobacteriia</taxon>
        <taxon>Sphingobacteriales</taxon>
        <taxon>Sphingobacteriaceae</taxon>
        <taxon>Pedobacter</taxon>
    </lineage>
</organism>